<comment type="caution">
    <text evidence="1">The sequence shown here is derived from an EMBL/GenBank/DDBJ whole genome shotgun (WGS) entry which is preliminary data.</text>
</comment>
<dbReference type="EMBL" id="CAGKOT010000065">
    <property type="protein sequence ID" value="CAB5389556.1"/>
    <property type="molecule type" value="Genomic_DNA"/>
</dbReference>
<protein>
    <submittedName>
        <fullName evidence="1">Uncharacterized protein</fullName>
    </submittedName>
</protein>
<reference evidence="1" key="1">
    <citation type="submission" date="2020-05" db="EMBL/GenBank/DDBJ databases">
        <authorList>
            <person name="Rincon C."/>
            <person name="Sanders R I."/>
            <person name="Robbins C."/>
            <person name="Chaturvedi A."/>
        </authorList>
    </citation>
    <scope>NUCLEOTIDE SEQUENCE</scope>
    <source>
        <strain evidence="1">CHB12</strain>
    </source>
</reference>
<dbReference type="AlphaFoldDB" id="A0A916EGH4"/>
<name>A0A916EGH4_9GLOM</name>
<sequence length="110" mass="13422">MSNITNRPVLFLYCYFRFSLEASEWQKYVLTFQILNFVKIQKFSLFLDTFRTRILMHYICWDATRKLKVFLIWNMACFLYADFESLLNFGYLDQTVIFVALNFNFDFILI</sequence>
<organism evidence="1 2">
    <name type="scientific">Rhizophagus irregularis</name>
    <dbReference type="NCBI Taxonomy" id="588596"/>
    <lineage>
        <taxon>Eukaryota</taxon>
        <taxon>Fungi</taxon>
        <taxon>Fungi incertae sedis</taxon>
        <taxon>Mucoromycota</taxon>
        <taxon>Glomeromycotina</taxon>
        <taxon>Glomeromycetes</taxon>
        <taxon>Glomerales</taxon>
        <taxon>Glomeraceae</taxon>
        <taxon>Rhizophagus</taxon>
    </lineage>
</organism>
<dbReference type="VEuPathDB" id="FungiDB:RhiirFUN_013132"/>
<proteinExistence type="predicted"/>
<dbReference type="OrthoDB" id="10293407at2759"/>
<evidence type="ECO:0000313" key="2">
    <source>
        <dbReference type="Proteomes" id="UP000684084"/>
    </source>
</evidence>
<evidence type="ECO:0000313" key="1">
    <source>
        <dbReference type="EMBL" id="CAB5389556.1"/>
    </source>
</evidence>
<accession>A0A916EGH4</accession>
<gene>
    <name evidence="1" type="ORF">CHRIB12_LOCUS21119</name>
</gene>
<dbReference type="Proteomes" id="UP000684084">
    <property type="component" value="Unassembled WGS sequence"/>
</dbReference>